<dbReference type="PANTHER" id="PTHR47053:SF1">
    <property type="entry name" value="MUREIN DD-ENDOPEPTIDASE MEPH-RELATED"/>
    <property type="match status" value="1"/>
</dbReference>
<evidence type="ECO:0000259" key="7">
    <source>
        <dbReference type="PROSITE" id="PS51935"/>
    </source>
</evidence>
<feature type="compositionally biased region" description="Low complexity" evidence="5">
    <location>
        <begin position="286"/>
        <end position="312"/>
    </location>
</feature>
<evidence type="ECO:0000256" key="3">
    <source>
        <dbReference type="ARBA" id="ARBA00022801"/>
    </source>
</evidence>
<feature type="compositionally biased region" description="Low complexity" evidence="5">
    <location>
        <begin position="377"/>
        <end position="395"/>
    </location>
</feature>
<dbReference type="InterPro" id="IPR051202">
    <property type="entry name" value="Peptidase_C40"/>
</dbReference>
<dbReference type="EMBL" id="QJVC01000001">
    <property type="protein sequence ID" value="PYI40382.1"/>
    <property type="molecule type" value="Genomic_DNA"/>
</dbReference>
<dbReference type="PRINTS" id="PR01217">
    <property type="entry name" value="PRICHEXTENSN"/>
</dbReference>
<sequence length="395" mass="39897">MAVVCALLASGGFVAAGYVGTSSADAAAALSAQAASQTPTNSVEIEPAAFEVFAAPGLGANIAFGNTLILAQKPAAETILDLTDPTNLTDPNGNTPHLARSVTAMRGDIPEISAELISQVRKNILAAAYQGLGHRYVWGGTSFENGWDCSGFVQWAYGQAGVALPRTEQWLPMVETANPQPGDIVVQNPDGPYHWSHIGIYIGNGKMISALNPSVGTILHTPGAVSSSSTYFTMAAFATADERAKADAEKAAGDKSTTKPSTGAASKSPTAKPTTPTPTKTPSPTVPATTTPVNTPSPTVPATTAPVTTAPITTPPATKPPATSEPATTAPATTEPEPAPTNLVKPSSAEPSSEAVAVTEVPPPSKSATSEASKGVSSTSATPSMSRSATSGPTP</sequence>
<evidence type="ECO:0000313" key="9">
    <source>
        <dbReference type="Proteomes" id="UP000247980"/>
    </source>
</evidence>
<feature type="domain" description="NlpC/P60" evidence="7">
    <location>
        <begin position="118"/>
        <end position="239"/>
    </location>
</feature>
<dbReference type="GO" id="GO:0006508">
    <property type="term" value="P:proteolysis"/>
    <property type="evidence" value="ECO:0007669"/>
    <property type="project" value="UniProtKB-KW"/>
</dbReference>
<evidence type="ECO:0000313" key="8">
    <source>
        <dbReference type="EMBL" id="PYI40382.1"/>
    </source>
</evidence>
<dbReference type="InterPro" id="IPR000064">
    <property type="entry name" value="NLP_P60_dom"/>
</dbReference>
<feature type="region of interest" description="Disordered" evidence="5">
    <location>
        <begin position="247"/>
        <end position="395"/>
    </location>
</feature>
<evidence type="ECO:0000256" key="4">
    <source>
        <dbReference type="ARBA" id="ARBA00022807"/>
    </source>
</evidence>
<feature type="chain" id="PRO_5038479603" description="NlpC/P60 domain-containing protein" evidence="6">
    <location>
        <begin position="16"/>
        <end position="395"/>
    </location>
</feature>
<feature type="compositionally biased region" description="Pro residues" evidence="5">
    <location>
        <begin position="275"/>
        <end position="285"/>
    </location>
</feature>
<keyword evidence="6" id="KW-0732">Signal</keyword>
<name>A0A2V5IXM2_9MICC</name>
<gene>
    <name evidence="8" type="ORF">CVS30_00085</name>
</gene>
<dbReference type="OrthoDB" id="9815778at2"/>
<feature type="compositionally biased region" description="Low complexity" evidence="5">
    <location>
        <begin position="346"/>
        <end position="360"/>
    </location>
</feature>
<dbReference type="SUPFAM" id="SSF54001">
    <property type="entry name" value="Cysteine proteinases"/>
    <property type="match status" value="1"/>
</dbReference>
<dbReference type="InterPro" id="IPR038765">
    <property type="entry name" value="Papain-like_cys_pep_sf"/>
</dbReference>
<feature type="compositionally biased region" description="Polar residues" evidence="5">
    <location>
        <begin position="366"/>
        <end position="376"/>
    </location>
</feature>
<feature type="signal peptide" evidence="6">
    <location>
        <begin position="1"/>
        <end position="15"/>
    </location>
</feature>
<keyword evidence="9" id="KW-1185">Reference proteome</keyword>
<evidence type="ECO:0000256" key="6">
    <source>
        <dbReference type="SAM" id="SignalP"/>
    </source>
</evidence>
<dbReference type="PANTHER" id="PTHR47053">
    <property type="entry name" value="MUREIN DD-ENDOPEPTIDASE MEPH-RELATED"/>
    <property type="match status" value="1"/>
</dbReference>
<dbReference type="Proteomes" id="UP000247980">
    <property type="component" value="Unassembled WGS sequence"/>
</dbReference>
<dbReference type="Gene3D" id="3.90.1720.10">
    <property type="entry name" value="endopeptidase domain like (from Nostoc punctiforme)"/>
    <property type="match status" value="1"/>
</dbReference>
<keyword evidence="2" id="KW-0645">Protease</keyword>
<protein>
    <recommendedName>
        <fullName evidence="7">NlpC/P60 domain-containing protein</fullName>
    </recommendedName>
</protein>
<comment type="similarity">
    <text evidence="1">Belongs to the peptidase C40 family.</text>
</comment>
<dbReference type="RefSeq" id="WP_110483306.1">
    <property type="nucleotide sequence ID" value="NZ_QJVC01000001.1"/>
</dbReference>
<dbReference type="AlphaFoldDB" id="A0A2V5IXM2"/>
<evidence type="ECO:0000256" key="1">
    <source>
        <dbReference type="ARBA" id="ARBA00007074"/>
    </source>
</evidence>
<feature type="compositionally biased region" description="Low complexity" evidence="5">
    <location>
        <begin position="264"/>
        <end position="274"/>
    </location>
</feature>
<comment type="caution">
    <text evidence="8">The sequence shown here is derived from an EMBL/GenBank/DDBJ whole genome shotgun (WGS) entry which is preliminary data.</text>
</comment>
<feature type="compositionally biased region" description="Low complexity" evidence="5">
    <location>
        <begin position="320"/>
        <end position="336"/>
    </location>
</feature>
<keyword evidence="3" id="KW-0378">Hydrolase</keyword>
<evidence type="ECO:0000256" key="2">
    <source>
        <dbReference type="ARBA" id="ARBA00022670"/>
    </source>
</evidence>
<evidence type="ECO:0000256" key="5">
    <source>
        <dbReference type="SAM" id="MobiDB-lite"/>
    </source>
</evidence>
<keyword evidence="4" id="KW-0788">Thiol protease</keyword>
<reference evidence="8 9" key="1">
    <citation type="submission" date="2018-05" db="EMBL/GenBank/DDBJ databases">
        <title>Genetic diversity of glacier-inhabiting Cryobacterium bacteria in China and description of Cryobacterium mengkeensis sp. nov. and Arthrobacter glacialis sp. nov.</title>
        <authorList>
            <person name="Liu Q."/>
            <person name="Xin Y.-H."/>
        </authorList>
    </citation>
    <scope>NUCLEOTIDE SEQUENCE [LARGE SCALE GENOMIC DNA]</scope>
    <source>
        <strain evidence="8 9">B7</strain>
    </source>
</reference>
<proteinExistence type="inferred from homology"/>
<dbReference type="PROSITE" id="PS51935">
    <property type="entry name" value="NLPC_P60"/>
    <property type="match status" value="1"/>
</dbReference>
<accession>A0A2V5IXM2</accession>
<feature type="compositionally biased region" description="Basic and acidic residues" evidence="5">
    <location>
        <begin position="247"/>
        <end position="257"/>
    </location>
</feature>
<organism evidence="8 9">
    <name type="scientific">Arthrobacter psychrolactophilus</name>
    <dbReference type="NCBI Taxonomy" id="92442"/>
    <lineage>
        <taxon>Bacteria</taxon>
        <taxon>Bacillati</taxon>
        <taxon>Actinomycetota</taxon>
        <taxon>Actinomycetes</taxon>
        <taxon>Micrococcales</taxon>
        <taxon>Micrococcaceae</taxon>
        <taxon>Arthrobacter</taxon>
    </lineage>
</organism>
<dbReference type="GO" id="GO:0008234">
    <property type="term" value="F:cysteine-type peptidase activity"/>
    <property type="evidence" value="ECO:0007669"/>
    <property type="project" value="UniProtKB-KW"/>
</dbReference>
<dbReference type="Pfam" id="PF00877">
    <property type="entry name" value="NLPC_P60"/>
    <property type="match status" value="1"/>
</dbReference>